<evidence type="ECO:0000313" key="1">
    <source>
        <dbReference type="EMBL" id="ATW59069.1"/>
    </source>
</evidence>
<evidence type="ECO:0008006" key="3">
    <source>
        <dbReference type="Google" id="ProtNLM"/>
    </source>
</evidence>
<sequence>MARPGFKLDRRGVSQLLKGDLGRAATDAANKVADQIRADYPDMAADVDVEAYTTDRGAASVMVKNSGARELQVREGLMTKAAAKVGLEVKAK</sequence>
<dbReference type="EMBL" id="MG198784">
    <property type="protein sequence ID" value="ATW59069.1"/>
    <property type="molecule type" value="Genomic_DNA"/>
</dbReference>
<reference evidence="2" key="1">
    <citation type="submission" date="2017-10" db="EMBL/GenBank/DDBJ databases">
        <authorList>
            <person name="Banno H."/>
            <person name="Chua N.-H."/>
        </authorList>
    </citation>
    <scope>NUCLEOTIDE SEQUENCE [LARGE SCALE GENOMIC DNA]</scope>
</reference>
<organism evidence="1 2">
    <name type="scientific">Gordonia phage Gustav</name>
    <dbReference type="NCBI Taxonomy" id="2047872"/>
    <lineage>
        <taxon>Viruses</taxon>
        <taxon>Duplodnaviria</taxon>
        <taxon>Heunggongvirae</taxon>
        <taxon>Uroviricota</taxon>
        <taxon>Caudoviricetes</taxon>
        <taxon>Gustavvirus</taxon>
        <taxon>Gustavvirus gustav</taxon>
    </lineage>
</organism>
<name>A0A2H4PAG9_9CAUD</name>
<evidence type="ECO:0000313" key="2">
    <source>
        <dbReference type="Proteomes" id="UP000241392"/>
    </source>
</evidence>
<dbReference type="Proteomes" id="UP000241392">
    <property type="component" value="Segment"/>
</dbReference>
<accession>A0A2H4PAG9</accession>
<protein>
    <recommendedName>
        <fullName evidence="3">Head-to-tail connector protein</fullName>
    </recommendedName>
</protein>
<gene>
    <name evidence="1" type="ORF">PHIRE_GUSTAV_9</name>
</gene>
<keyword evidence="2" id="KW-1185">Reference proteome</keyword>
<proteinExistence type="predicted"/>
<dbReference type="OrthoDB" id="34262at10239"/>